<evidence type="ECO:0000313" key="3">
    <source>
        <dbReference type="RefSeq" id="XP_006823001.1"/>
    </source>
</evidence>
<organism evidence="2 3">
    <name type="scientific">Saccoglossus kowalevskii</name>
    <name type="common">Acorn worm</name>
    <dbReference type="NCBI Taxonomy" id="10224"/>
    <lineage>
        <taxon>Eukaryota</taxon>
        <taxon>Metazoa</taxon>
        <taxon>Hemichordata</taxon>
        <taxon>Enteropneusta</taxon>
        <taxon>Harrimaniidae</taxon>
        <taxon>Saccoglossus</taxon>
    </lineage>
</organism>
<reference evidence="3" key="1">
    <citation type="submission" date="2025-08" db="UniProtKB">
        <authorList>
            <consortium name="RefSeq"/>
        </authorList>
    </citation>
    <scope>IDENTIFICATION</scope>
    <source>
        <tissue evidence="3">Testes</tissue>
    </source>
</reference>
<comment type="similarity">
    <text evidence="1">Belongs to the cornifelin family.</text>
</comment>
<dbReference type="GeneID" id="102809576"/>
<name>A0ABM0MSL0_SACKO</name>
<keyword evidence="2" id="KW-1185">Reference proteome</keyword>
<evidence type="ECO:0000256" key="1">
    <source>
        <dbReference type="ARBA" id="ARBA00009024"/>
    </source>
</evidence>
<dbReference type="RefSeq" id="XP_006823001.1">
    <property type="nucleotide sequence ID" value="XM_006822938.1"/>
</dbReference>
<dbReference type="PANTHER" id="PTHR15907">
    <property type="entry name" value="DUF614 FAMILY PROTEIN-RELATED"/>
    <property type="match status" value="1"/>
</dbReference>
<sequence length="109" mass="12183">MTSPLIMNVVIIKEYGGWSTGLFGCFEDCESCMAAFCCFGIYRCFLANKLGESFMYPCCACFPTDLMVLRMKVRTMNRINGSALEDCCVSSYCSACVAAQLSREWDNTH</sequence>
<proteinExistence type="inferred from homology"/>
<dbReference type="InterPro" id="IPR006461">
    <property type="entry name" value="PLAC_motif_containing"/>
</dbReference>
<gene>
    <name evidence="3" type="primary">LOC102809576</name>
</gene>
<evidence type="ECO:0000313" key="2">
    <source>
        <dbReference type="Proteomes" id="UP000694865"/>
    </source>
</evidence>
<dbReference type="Pfam" id="PF04749">
    <property type="entry name" value="PLAC8"/>
    <property type="match status" value="1"/>
</dbReference>
<protein>
    <submittedName>
        <fullName evidence="3">Cell number regulator 4-like</fullName>
    </submittedName>
</protein>
<dbReference type="Proteomes" id="UP000694865">
    <property type="component" value="Unplaced"/>
</dbReference>
<dbReference type="NCBIfam" id="TIGR01571">
    <property type="entry name" value="A_thal_Cys_rich"/>
    <property type="match status" value="1"/>
</dbReference>
<accession>A0ABM0MSL0</accession>